<accession>A0A191VY87</accession>
<protein>
    <submittedName>
        <fullName evidence="1">Uncharacterized protein</fullName>
    </submittedName>
</protein>
<proteinExistence type="predicted"/>
<name>A0A191VY87_9CAUD</name>
<gene>
    <name evidence="1" type="ORF">DSp06_gp13</name>
</gene>
<dbReference type="EMBL" id="KU885988">
    <property type="protein sequence ID" value="ANJ20670.1"/>
    <property type="molecule type" value="Genomic_DNA"/>
</dbReference>
<evidence type="ECO:0000313" key="2">
    <source>
        <dbReference type="Proteomes" id="UP000259721"/>
    </source>
</evidence>
<keyword evidence="2" id="KW-1185">Reference proteome</keyword>
<organism evidence="1 2">
    <name type="scientific">Dinoroseobacter phage DS-1410Ws-06</name>
    <dbReference type="NCBI Taxonomy" id="1815983"/>
    <lineage>
        <taxon>Viruses</taxon>
        <taxon>Duplodnaviria</taxon>
        <taxon>Heunggongvirae</taxon>
        <taxon>Uroviricota</taxon>
        <taxon>Caudoviricetes</taxon>
        <taxon>Schitoviridae</taxon>
        <taxon>Rhodovirinae</taxon>
        <taxon>Sanyabayvirus</taxon>
        <taxon>Sanyabayvirus DS1410Ws06</taxon>
    </lineage>
</organism>
<reference evidence="1 2" key="1">
    <citation type="journal article" date="2016" name="Curr. Microbiol.">
        <title>Characterization and Complete Genome Sequences of Three N4-Like Roseobacter Phages Isolated from the South China Sea.</title>
        <authorList>
            <person name="Li B."/>
            <person name="Zhang S."/>
            <person name="Long L."/>
            <person name="Huang S."/>
        </authorList>
    </citation>
    <scope>NUCLEOTIDE SEQUENCE [LARGE SCALE GENOMIC DNA]</scope>
</reference>
<sequence length="82" mass="9526">MITGEDIERLEEEASQVKTQLVVIDTQQFFELEIPADMDPEEFINSEFCRFECAARIINQTTDLNIDRVITEKDDDGEWISP</sequence>
<dbReference type="Proteomes" id="UP000259721">
    <property type="component" value="Segment"/>
</dbReference>
<evidence type="ECO:0000313" key="1">
    <source>
        <dbReference type="EMBL" id="ANJ20670.1"/>
    </source>
</evidence>